<keyword evidence="2" id="KW-1185">Reference proteome</keyword>
<accession>A0ACC3YHJ0</accession>
<comment type="caution">
    <text evidence="1">The sequence shown here is derived from an EMBL/GenBank/DDBJ whole genome shotgun (WGS) entry which is preliminary data.</text>
</comment>
<organism evidence="1 2">
    <name type="scientific">Colletotrichum truncatum</name>
    <name type="common">Anthracnose fungus</name>
    <name type="synonym">Colletotrichum capsici</name>
    <dbReference type="NCBI Taxonomy" id="5467"/>
    <lineage>
        <taxon>Eukaryota</taxon>
        <taxon>Fungi</taxon>
        <taxon>Dikarya</taxon>
        <taxon>Ascomycota</taxon>
        <taxon>Pezizomycotina</taxon>
        <taxon>Sordariomycetes</taxon>
        <taxon>Hypocreomycetidae</taxon>
        <taxon>Glomerellales</taxon>
        <taxon>Glomerellaceae</taxon>
        <taxon>Colletotrichum</taxon>
        <taxon>Colletotrichum truncatum species complex</taxon>
    </lineage>
</organism>
<gene>
    <name evidence="1" type="ORF">CTRU02_213866</name>
</gene>
<dbReference type="EMBL" id="VUJX02000010">
    <property type="protein sequence ID" value="KAL0931131.1"/>
    <property type="molecule type" value="Genomic_DNA"/>
</dbReference>
<name>A0ACC3YHJ0_COLTU</name>
<protein>
    <submittedName>
        <fullName evidence="1">Heterokaryon incompatibility protein</fullName>
    </submittedName>
</protein>
<sequence length="803" mass="90482">MAGRYDDYLPSDGYQYLSAPRPNRGYHSDDEARQKKKTVYFDHSGPPASGQPTRPLLTSGQPTRPSPPRQFARPVDAQYYSRVPSPPPLRTDNRRFSSQDVRPSRAVSPPVGGSSYLSASGQERLYGIQPPSLRIRDPAGNTKNVSGRHSQSFVPQRQDLGTSFPEVKPPTEKRSWYDRPSSDAGISAMTRPSLAASKKSISSSGTGTLGDKVYRYNELGESEFRLVRVLPARMSKIKCEVVHASISSPPRYIAISYAWGDAGDTRRLELEGADIPVSVSLHGALDAVRQKNEIVTVWVDALCIDQQNRDERTRQVQLMTKIYSKAQSVAIWLGPESDRSAAAAEFIQDVAERAESPNRITKLLSTKSNESDVSATVSLFERDYWKRLWVVQEVFNAKDVTVYCGSSKLPWDIYKEASRVFQRHKGDLDYYFPGNSQGRTYARASQNHFTYSQILAYQGPGSLPDVRSLVHFGEESLLEVMRACRRKLASDAKDKVFGILGLLSEDVRNEFTVDYSLSVKEIYTNVVDFLVWTTGRLDVICESIHYPLHTNTASLPSWVPDWSHIPDTSAMCAMNITPPFWASGGKQAQFLFKDDRRNKLEISGIQIDTISAHGIAVGTLCTLADYLMAFIHWRALLLSYYKADAIECQDIFCRTLCLNQVPRAWAKSTDWVKACYHVFASLIRERLPHLPLDRELERYIDAKVDIKPEARRRFLQEHFGSRMMGRCFYTTKQGLLGLGSGFMAIGDVVVVPYGCNTPVILRPEGCRSEYRYVGDAYLHGYMYGRAVDELRLGDRKEAKFILH</sequence>
<reference evidence="1 2" key="1">
    <citation type="journal article" date="2020" name="Phytopathology">
        <title>Genome Sequence Resources of Colletotrichum truncatum, C. plurivorum, C. musicola, and C. sojae: Four Species Pathogenic to Soybean (Glycine max).</title>
        <authorList>
            <person name="Rogerio F."/>
            <person name="Boufleur T.R."/>
            <person name="Ciampi-Guillardi M."/>
            <person name="Sukno S.A."/>
            <person name="Thon M.R."/>
            <person name="Massola Junior N.S."/>
            <person name="Baroncelli R."/>
        </authorList>
    </citation>
    <scope>NUCLEOTIDE SEQUENCE [LARGE SCALE GENOMIC DNA]</scope>
    <source>
        <strain evidence="1 2">CMES1059</strain>
    </source>
</reference>
<evidence type="ECO:0000313" key="2">
    <source>
        <dbReference type="Proteomes" id="UP000805649"/>
    </source>
</evidence>
<evidence type="ECO:0000313" key="1">
    <source>
        <dbReference type="EMBL" id="KAL0931131.1"/>
    </source>
</evidence>
<proteinExistence type="predicted"/>
<dbReference type="Proteomes" id="UP000805649">
    <property type="component" value="Unassembled WGS sequence"/>
</dbReference>